<organism evidence="3 4">
    <name type="scientific">Glycomyces endophyticus</name>
    <dbReference type="NCBI Taxonomy" id="480996"/>
    <lineage>
        <taxon>Bacteria</taxon>
        <taxon>Bacillati</taxon>
        <taxon>Actinomycetota</taxon>
        <taxon>Actinomycetes</taxon>
        <taxon>Glycomycetales</taxon>
        <taxon>Glycomycetaceae</taxon>
        <taxon>Glycomyces</taxon>
    </lineage>
</organism>
<evidence type="ECO:0000313" key="3">
    <source>
        <dbReference type="EMBL" id="GAA1692109.1"/>
    </source>
</evidence>
<accession>A0ABN2HRY8</accession>
<proteinExistence type="predicted"/>
<evidence type="ECO:0000256" key="2">
    <source>
        <dbReference type="SAM" id="SignalP"/>
    </source>
</evidence>
<name>A0ABN2HRY8_9ACTN</name>
<evidence type="ECO:0000313" key="4">
    <source>
        <dbReference type="Proteomes" id="UP001499851"/>
    </source>
</evidence>
<feature type="chain" id="PRO_5046333259" description="Lipoprotein" evidence="2">
    <location>
        <begin position="18"/>
        <end position="179"/>
    </location>
</feature>
<reference evidence="3 4" key="1">
    <citation type="journal article" date="2019" name="Int. J. Syst. Evol. Microbiol.">
        <title>The Global Catalogue of Microorganisms (GCM) 10K type strain sequencing project: providing services to taxonomists for standard genome sequencing and annotation.</title>
        <authorList>
            <consortium name="The Broad Institute Genomics Platform"/>
            <consortium name="The Broad Institute Genome Sequencing Center for Infectious Disease"/>
            <person name="Wu L."/>
            <person name="Ma J."/>
        </authorList>
    </citation>
    <scope>NUCLEOTIDE SEQUENCE [LARGE SCALE GENOMIC DNA]</scope>
    <source>
        <strain evidence="3 4">JCM 16001</strain>
    </source>
</reference>
<evidence type="ECO:0008006" key="5">
    <source>
        <dbReference type="Google" id="ProtNLM"/>
    </source>
</evidence>
<dbReference type="EMBL" id="BAAAQF010000024">
    <property type="protein sequence ID" value="GAA1692109.1"/>
    <property type="molecule type" value="Genomic_DNA"/>
</dbReference>
<dbReference type="RefSeq" id="WP_344491459.1">
    <property type="nucleotide sequence ID" value="NZ_BAAAQF010000024.1"/>
</dbReference>
<comment type="caution">
    <text evidence="3">The sequence shown here is derived from an EMBL/GenBank/DDBJ whole genome shotgun (WGS) entry which is preliminary data.</text>
</comment>
<gene>
    <name evidence="3" type="ORF">GCM10009830_44810</name>
</gene>
<feature type="region of interest" description="Disordered" evidence="1">
    <location>
        <begin position="21"/>
        <end position="50"/>
    </location>
</feature>
<keyword evidence="4" id="KW-1185">Reference proteome</keyword>
<feature type="signal peptide" evidence="2">
    <location>
        <begin position="1"/>
        <end position="17"/>
    </location>
</feature>
<feature type="compositionally biased region" description="Pro residues" evidence="1">
    <location>
        <begin position="22"/>
        <end position="31"/>
    </location>
</feature>
<evidence type="ECO:0000256" key="1">
    <source>
        <dbReference type="SAM" id="MobiDB-lite"/>
    </source>
</evidence>
<keyword evidence="2" id="KW-0732">Signal</keyword>
<dbReference type="PROSITE" id="PS51257">
    <property type="entry name" value="PROKAR_LIPOPROTEIN"/>
    <property type="match status" value="1"/>
</dbReference>
<dbReference type="Proteomes" id="UP001499851">
    <property type="component" value="Unassembled WGS sequence"/>
</dbReference>
<protein>
    <recommendedName>
        <fullName evidence="5">Lipoprotein</fullName>
    </recommendedName>
</protein>
<sequence>MRTAPVLLPLALLAAAAACTPAPEPAGPAAPPETAAEHAPESAAASEPGDVAVLNPETLESDDGTMVSHRTPSELILSEFSSARDLEWNSWGADAATAAGRIDGMFCETGCDGDAYTVTLVLCDVADGHYTRFGVFGDFPEFDDAAWAFAGPLYFGGAPADTDAEWSNGCEEPDPAERT</sequence>